<feature type="region of interest" description="Disordered" evidence="1">
    <location>
        <begin position="350"/>
        <end position="370"/>
    </location>
</feature>
<evidence type="ECO:0000313" key="2">
    <source>
        <dbReference type="EMBL" id="MDC0711809.1"/>
    </source>
</evidence>
<gene>
    <name evidence="2" type="ORF">POL68_25290</name>
</gene>
<accession>A0ABT5DDP8</accession>
<dbReference type="Proteomes" id="UP001221838">
    <property type="component" value="Unassembled WGS sequence"/>
</dbReference>
<feature type="region of interest" description="Disordered" evidence="1">
    <location>
        <begin position="286"/>
        <end position="327"/>
    </location>
</feature>
<name>A0ABT5DDP8_9BACT</name>
<sequence>MPHKQRSQVKSGKRGQALVLACLSLLLLALMMLLSFNLSYALRQKTQLQQHSDAMAYSMAVLEARALNYFASSNRAIASSYVAMNNVHGYMAAASVTGEMMGAAKKAFGLIILQEVALCVACKGTCDHCMHVKDAKDVRDKFSDAQDEYREKAKSKESEFNKVVKLLDEAMDSLHKSQAGVFDETAKALADGSSHKLSELRRINAPDSSELNSSVGSLNTSEFNCAIDGKKCSGSGKPANSSNKARATMLAQVANGSRNDWASKRGGTPPKYLNSEFLQKLKKDIQQDGSTRITSHDGTAKTVKSEGELDSDASTGNDGSKSAGHEHGSLISTYKHGLTGIGSYDAMVLSDSSGGEHNPDEAHSGSHQFEGANSRDLASCGGNGNCFMSFRADPSSANDYGQPHVYSYVTQRLRSKSLAAADWQLNDSATLTFKHGDRTGKVTLAADEGAAMSKALVYYHRLGDWSEPPNMFNPFWRAKLHPFTPKEAENVLNEAGNSDAAQLAATPKMPL</sequence>
<organism evidence="2 3">
    <name type="scientific">Stigmatella ashevillensis</name>
    <dbReference type="NCBI Taxonomy" id="2995309"/>
    <lineage>
        <taxon>Bacteria</taxon>
        <taxon>Pseudomonadati</taxon>
        <taxon>Myxococcota</taxon>
        <taxon>Myxococcia</taxon>
        <taxon>Myxococcales</taxon>
        <taxon>Cystobacterineae</taxon>
        <taxon>Archangiaceae</taxon>
        <taxon>Stigmatella</taxon>
    </lineage>
</organism>
<feature type="compositionally biased region" description="Basic and acidic residues" evidence="1">
    <location>
        <begin position="294"/>
        <end position="307"/>
    </location>
</feature>
<reference evidence="2 3" key="1">
    <citation type="submission" date="2022-11" db="EMBL/GenBank/DDBJ databases">
        <title>Minimal conservation of predation-associated metabolite biosynthetic gene clusters underscores biosynthetic potential of Myxococcota including descriptions for ten novel species: Archangium lansinium sp. nov., Myxococcus landrumus sp. nov., Nannocystis bai.</title>
        <authorList>
            <person name="Ahearne A."/>
            <person name="Stevens C."/>
            <person name="Dowd S."/>
        </authorList>
    </citation>
    <scope>NUCLEOTIDE SEQUENCE [LARGE SCALE GENOMIC DNA]</scope>
    <source>
        <strain evidence="2 3">NCWAL01</strain>
    </source>
</reference>
<comment type="caution">
    <text evidence="2">The sequence shown here is derived from an EMBL/GenBank/DDBJ whole genome shotgun (WGS) entry which is preliminary data.</text>
</comment>
<evidence type="ECO:0000256" key="1">
    <source>
        <dbReference type="SAM" id="MobiDB-lite"/>
    </source>
</evidence>
<evidence type="ECO:0000313" key="3">
    <source>
        <dbReference type="Proteomes" id="UP001221838"/>
    </source>
</evidence>
<keyword evidence="3" id="KW-1185">Reference proteome</keyword>
<protein>
    <submittedName>
        <fullName evidence="2">Pilus assembly protein TadG-related protein</fullName>
    </submittedName>
</protein>
<proteinExistence type="predicted"/>
<dbReference type="EMBL" id="JAQNDM010000002">
    <property type="protein sequence ID" value="MDC0711809.1"/>
    <property type="molecule type" value="Genomic_DNA"/>
</dbReference>
<dbReference type="RefSeq" id="WP_272141801.1">
    <property type="nucleotide sequence ID" value="NZ_JAQNDM010000002.1"/>
</dbReference>